<dbReference type="Proteomes" id="UP000183926">
    <property type="component" value="Unassembled WGS sequence"/>
</dbReference>
<evidence type="ECO:0000313" key="3">
    <source>
        <dbReference type="Proteomes" id="UP000183926"/>
    </source>
</evidence>
<dbReference type="OrthoDB" id="8561955at2"/>
<feature type="transmembrane region" description="Helical" evidence="1">
    <location>
        <begin position="12"/>
        <end position="34"/>
    </location>
</feature>
<keyword evidence="1" id="KW-0812">Transmembrane</keyword>
<accession>A0A1I7HX85</accession>
<organism evidence="2 3">
    <name type="scientific">Nitrosomonas eutropha</name>
    <dbReference type="NCBI Taxonomy" id="916"/>
    <lineage>
        <taxon>Bacteria</taxon>
        <taxon>Pseudomonadati</taxon>
        <taxon>Pseudomonadota</taxon>
        <taxon>Betaproteobacteria</taxon>
        <taxon>Nitrosomonadales</taxon>
        <taxon>Nitrosomonadaceae</taxon>
        <taxon>Nitrosomonas</taxon>
    </lineage>
</organism>
<keyword evidence="1" id="KW-1133">Transmembrane helix</keyword>
<sequence>MVADVFQMNKPLAARFIVLTFLVSMLANTFGWSFNSKIFTHELAHLHHGELFLMYPDKHLELHQTLDSTIDWDAATHLCLHAAGQFQPFYLHSALQIVTIATREVMVESVVNAFPESAPDPFFRPPRFFS</sequence>
<evidence type="ECO:0000313" key="2">
    <source>
        <dbReference type="EMBL" id="SFU65096.1"/>
    </source>
</evidence>
<keyword evidence="1" id="KW-0472">Membrane</keyword>
<dbReference type="AlphaFoldDB" id="A0A1I7HX85"/>
<proteinExistence type="predicted"/>
<protein>
    <submittedName>
        <fullName evidence="2">Uncharacterized protein</fullName>
    </submittedName>
</protein>
<name>A0A1I7HX85_9PROT</name>
<evidence type="ECO:0000256" key="1">
    <source>
        <dbReference type="SAM" id="Phobius"/>
    </source>
</evidence>
<gene>
    <name evidence="2" type="ORF">SAMN05216339_10660</name>
</gene>
<reference evidence="2 3" key="1">
    <citation type="submission" date="2016-10" db="EMBL/GenBank/DDBJ databases">
        <authorList>
            <person name="de Groot N.N."/>
        </authorList>
    </citation>
    <scope>NUCLEOTIDE SEQUENCE [LARGE SCALE GENOMIC DNA]</scope>
    <source>
        <strain evidence="2 3">Nm24</strain>
    </source>
</reference>
<dbReference type="EMBL" id="FPBL01000006">
    <property type="protein sequence ID" value="SFU65096.1"/>
    <property type="molecule type" value="Genomic_DNA"/>
</dbReference>